<comment type="caution">
    <text evidence="2">The sequence shown here is derived from an EMBL/GenBank/DDBJ whole genome shotgun (WGS) entry which is preliminary data.</text>
</comment>
<keyword evidence="3" id="KW-1185">Reference proteome</keyword>
<accession>A0AAV4H205</accession>
<dbReference type="EMBL" id="BMAT01005366">
    <property type="protein sequence ID" value="GFR91918.1"/>
    <property type="molecule type" value="Genomic_DNA"/>
</dbReference>
<evidence type="ECO:0000313" key="3">
    <source>
        <dbReference type="Proteomes" id="UP000762676"/>
    </source>
</evidence>
<feature type="domain" description="MAM" evidence="1">
    <location>
        <begin position="49"/>
        <end position="212"/>
    </location>
</feature>
<dbReference type="GO" id="GO:0016020">
    <property type="term" value="C:membrane"/>
    <property type="evidence" value="ECO:0007669"/>
    <property type="project" value="InterPro"/>
</dbReference>
<dbReference type="Proteomes" id="UP000762676">
    <property type="component" value="Unassembled WGS sequence"/>
</dbReference>
<dbReference type="PROSITE" id="PS50060">
    <property type="entry name" value="MAM_2"/>
    <property type="match status" value="1"/>
</dbReference>
<dbReference type="SMART" id="SM00137">
    <property type="entry name" value="MAM"/>
    <property type="match status" value="1"/>
</dbReference>
<dbReference type="SUPFAM" id="SSF49899">
    <property type="entry name" value="Concanavalin A-like lectins/glucanases"/>
    <property type="match status" value="1"/>
</dbReference>
<proteinExistence type="predicted"/>
<evidence type="ECO:0000259" key="1">
    <source>
        <dbReference type="PROSITE" id="PS50060"/>
    </source>
</evidence>
<gene>
    <name evidence="2" type="ORF">ElyMa_002604500</name>
</gene>
<dbReference type="PANTHER" id="PTHR23282:SF101">
    <property type="entry name" value="MAM DOMAIN-CONTAINING PROTEIN"/>
    <property type="match status" value="1"/>
</dbReference>
<sequence length="212" mass="24199">MRYFGGCNMAFSVVIKIHMFKFEGVLIPGFGHVALDDIQVYSDKCPVTDTCTFEDGECNYIETNYNTGHWVRRKAGDIVDDDSHQQFTDHTLGTVKGHLMYCCSQAVHSATPAKLISPLYKANPEGRCLMFWSKQSRYSKFKVQLLDKEGHISYLADVYDSKSWVINQFNIRSLTDFQVVFLASGTTPKAVDDIQVNTIQYFKRKNTITWCS</sequence>
<dbReference type="InterPro" id="IPR013320">
    <property type="entry name" value="ConA-like_dom_sf"/>
</dbReference>
<evidence type="ECO:0000313" key="2">
    <source>
        <dbReference type="EMBL" id="GFR91918.1"/>
    </source>
</evidence>
<dbReference type="PANTHER" id="PTHR23282">
    <property type="entry name" value="APICAL ENDOSOMAL GLYCOPROTEIN PRECURSOR"/>
    <property type="match status" value="1"/>
</dbReference>
<dbReference type="Gene3D" id="2.60.120.200">
    <property type="match status" value="1"/>
</dbReference>
<dbReference type="Pfam" id="PF00629">
    <property type="entry name" value="MAM"/>
    <property type="match status" value="1"/>
</dbReference>
<name>A0AAV4H205_9GAST</name>
<protein>
    <submittedName>
        <fullName evidence="2">MAM and LDL-receptor class A domain-containing protein 2</fullName>
    </submittedName>
</protein>
<reference evidence="2 3" key="1">
    <citation type="journal article" date="2021" name="Elife">
        <title>Chloroplast acquisition without the gene transfer in kleptoplastic sea slugs, Plakobranchus ocellatus.</title>
        <authorList>
            <person name="Maeda T."/>
            <person name="Takahashi S."/>
            <person name="Yoshida T."/>
            <person name="Shimamura S."/>
            <person name="Takaki Y."/>
            <person name="Nagai Y."/>
            <person name="Toyoda A."/>
            <person name="Suzuki Y."/>
            <person name="Arimoto A."/>
            <person name="Ishii H."/>
            <person name="Satoh N."/>
            <person name="Nishiyama T."/>
            <person name="Hasebe M."/>
            <person name="Maruyama T."/>
            <person name="Minagawa J."/>
            <person name="Obokata J."/>
            <person name="Shigenobu S."/>
        </authorList>
    </citation>
    <scope>NUCLEOTIDE SEQUENCE [LARGE SCALE GENOMIC DNA]</scope>
</reference>
<dbReference type="InterPro" id="IPR051560">
    <property type="entry name" value="MAM_domain-containing"/>
</dbReference>
<organism evidence="2 3">
    <name type="scientific">Elysia marginata</name>
    <dbReference type="NCBI Taxonomy" id="1093978"/>
    <lineage>
        <taxon>Eukaryota</taxon>
        <taxon>Metazoa</taxon>
        <taxon>Spiralia</taxon>
        <taxon>Lophotrochozoa</taxon>
        <taxon>Mollusca</taxon>
        <taxon>Gastropoda</taxon>
        <taxon>Heterobranchia</taxon>
        <taxon>Euthyneura</taxon>
        <taxon>Panpulmonata</taxon>
        <taxon>Sacoglossa</taxon>
        <taxon>Placobranchoidea</taxon>
        <taxon>Plakobranchidae</taxon>
        <taxon>Elysia</taxon>
    </lineage>
</organism>
<dbReference type="AlphaFoldDB" id="A0AAV4H205"/>
<dbReference type="InterPro" id="IPR000998">
    <property type="entry name" value="MAM_dom"/>
</dbReference>